<accession>A0A1I1L347</accession>
<dbReference type="InterPro" id="IPR001989">
    <property type="entry name" value="Radical_activat_CS"/>
</dbReference>
<evidence type="ECO:0000256" key="7">
    <source>
        <dbReference type="ARBA" id="ARBA00022723"/>
    </source>
</evidence>
<dbReference type="InterPro" id="IPR012837">
    <property type="entry name" value="NrdG"/>
</dbReference>
<dbReference type="Proteomes" id="UP000199263">
    <property type="component" value="Unassembled WGS sequence"/>
</dbReference>
<reference evidence="13 14" key="1">
    <citation type="submission" date="2016-10" db="EMBL/GenBank/DDBJ databases">
        <authorList>
            <person name="de Groot N.N."/>
        </authorList>
    </citation>
    <scope>NUCLEOTIDE SEQUENCE [LARGE SCALE GENOMIC DNA]</scope>
    <source>
        <strain evidence="13 14">DSM 12992</strain>
    </source>
</reference>
<dbReference type="InterPro" id="IPR013785">
    <property type="entry name" value="Aldolase_TIM"/>
</dbReference>
<keyword evidence="5" id="KW-0004">4Fe-4S</keyword>
<keyword evidence="10" id="KW-0411">Iron-sulfur</keyword>
<dbReference type="EC" id="1.97.1.-" evidence="12"/>
<comment type="function">
    <text evidence="2 12">Activation of anaerobic ribonucleoside-triphosphate reductase under anaerobic conditions by generation of an organic free radical, using S-adenosylmethionine and reduced flavodoxin as cosubstrates to produce 5'-deoxy-adenosine.</text>
</comment>
<evidence type="ECO:0000256" key="1">
    <source>
        <dbReference type="ARBA" id="ARBA00001966"/>
    </source>
</evidence>
<evidence type="ECO:0000313" key="14">
    <source>
        <dbReference type="Proteomes" id="UP000199263"/>
    </source>
</evidence>
<evidence type="ECO:0000256" key="5">
    <source>
        <dbReference type="ARBA" id="ARBA00022485"/>
    </source>
</evidence>
<dbReference type="SFLD" id="SFLDF00299">
    <property type="entry name" value="anaerobic_ribonucleoside-triph"/>
    <property type="match status" value="1"/>
</dbReference>
<dbReference type="OrthoDB" id="9782387at2"/>
<dbReference type="AlphaFoldDB" id="A0A1I1L347"/>
<organism evidence="13 14">
    <name type="scientific">Clostridium uliginosum</name>
    <dbReference type="NCBI Taxonomy" id="119641"/>
    <lineage>
        <taxon>Bacteria</taxon>
        <taxon>Bacillati</taxon>
        <taxon>Bacillota</taxon>
        <taxon>Clostridia</taxon>
        <taxon>Eubacteriales</taxon>
        <taxon>Clostridiaceae</taxon>
        <taxon>Clostridium</taxon>
    </lineage>
</organism>
<dbReference type="InterPro" id="IPR058240">
    <property type="entry name" value="rSAM_sf"/>
</dbReference>
<dbReference type="InterPro" id="IPR034457">
    <property type="entry name" value="Organic_radical-activating"/>
</dbReference>
<dbReference type="RefSeq" id="WP_090089858.1">
    <property type="nucleotide sequence ID" value="NZ_FOMG01000007.1"/>
</dbReference>
<proteinExistence type="inferred from homology"/>
<dbReference type="CDD" id="cd01335">
    <property type="entry name" value="Radical_SAM"/>
    <property type="match status" value="1"/>
</dbReference>
<dbReference type="InterPro" id="IPR007197">
    <property type="entry name" value="rSAM"/>
</dbReference>
<keyword evidence="9" id="KW-0408">Iron</keyword>
<dbReference type="SFLD" id="SFLDS00029">
    <property type="entry name" value="Radical_SAM"/>
    <property type="match status" value="1"/>
</dbReference>
<gene>
    <name evidence="13" type="ORF">SAMN05421842_10754</name>
</gene>
<keyword evidence="14" id="KW-1185">Reference proteome</keyword>
<evidence type="ECO:0000256" key="12">
    <source>
        <dbReference type="PIRNR" id="PIRNR000368"/>
    </source>
</evidence>
<evidence type="ECO:0000256" key="6">
    <source>
        <dbReference type="ARBA" id="ARBA00022691"/>
    </source>
</evidence>
<dbReference type="Pfam" id="PF13353">
    <property type="entry name" value="Fer4_12"/>
    <property type="match status" value="1"/>
</dbReference>
<evidence type="ECO:0000256" key="10">
    <source>
        <dbReference type="ARBA" id="ARBA00023014"/>
    </source>
</evidence>
<dbReference type="NCBIfam" id="TIGR02491">
    <property type="entry name" value="NrdG"/>
    <property type="match status" value="1"/>
</dbReference>
<evidence type="ECO:0000256" key="8">
    <source>
        <dbReference type="ARBA" id="ARBA00023002"/>
    </source>
</evidence>
<evidence type="ECO:0000313" key="13">
    <source>
        <dbReference type="EMBL" id="SFC67517.1"/>
    </source>
</evidence>
<dbReference type="GO" id="GO:0051539">
    <property type="term" value="F:4 iron, 4 sulfur cluster binding"/>
    <property type="evidence" value="ECO:0007669"/>
    <property type="project" value="UniProtKB-KW"/>
</dbReference>
<sequence>MSKTIRLSGIAYESLVNGPGMRRVFFSQGCNHNCKGCFNPDTHDFNGGEEMDMDELIQDVLGNSMIRGVTFSGGDPFERAYQFSYMAKIFKNNKLNIWCYTGYTFEYIMSHLESNNAWKELLSNIDVLVDGRFEEDKMEDGLKFRGSLNQRIVDVQESLKHNKVIKFKEYEIK</sequence>
<dbReference type="PANTHER" id="PTHR30352:SF2">
    <property type="entry name" value="ANAEROBIC RIBONUCLEOSIDE-TRIPHOSPHATE REDUCTASE-ACTIVATING PROTEIN"/>
    <property type="match status" value="1"/>
</dbReference>
<dbReference type="EMBL" id="FOMG01000007">
    <property type="protein sequence ID" value="SFC67517.1"/>
    <property type="molecule type" value="Genomic_DNA"/>
</dbReference>
<evidence type="ECO:0000256" key="3">
    <source>
        <dbReference type="ARBA" id="ARBA00009777"/>
    </source>
</evidence>
<name>A0A1I1L347_9CLOT</name>
<protein>
    <recommendedName>
        <fullName evidence="4 12">Anaerobic ribonucleoside-triphosphate reductase-activating protein</fullName>
        <ecNumber evidence="12">1.97.1.-</ecNumber>
    </recommendedName>
</protein>
<keyword evidence="7" id="KW-0479">Metal-binding</keyword>
<keyword evidence="6" id="KW-0949">S-adenosyl-L-methionine</keyword>
<dbReference type="STRING" id="119641.SAMN05421842_10754"/>
<dbReference type="GO" id="GO:0004748">
    <property type="term" value="F:ribonucleoside-diphosphate reductase activity, thioredoxin disulfide as acceptor"/>
    <property type="evidence" value="ECO:0007669"/>
    <property type="project" value="TreeGrafter"/>
</dbReference>
<dbReference type="SUPFAM" id="SSF102114">
    <property type="entry name" value="Radical SAM enzymes"/>
    <property type="match status" value="1"/>
</dbReference>
<evidence type="ECO:0000256" key="2">
    <source>
        <dbReference type="ARBA" id="ARBA00003852"/>
    </source>
</evidence>
<dbReference type="SFLD" id="SFLDG01063">
    <property type="entry name" value="activating_enzymes__group_1"/>
    <property type="match status" value="1"/>
</dbReference>
<dbReference type="PIRSF" id="PIRSF000368">
    <property type="entry name" value="NrdG"/>
    <property type="match status" value="1"/>
</dbReference>
<dbReference type="PANTHER" id="PTHR30352">
    <property type="entry name" value="PYRUVATE FORMATE-LYASE-ACTIVATING ENZYME"/>
    <property type="match status" value="1"/>
</dbReference>
<evidence type="ECO:0000256" key="4">
    <source>
        <dbReference type="ARBA" id="ARBA00014281"/>
    </source>
</evidence>
<comment type="catalytic activity">
    <reaction evidence="11">
        <text>glycyl-[protein] + reduced [flavodoxin] + S-adenosyl-L-methionine = glycin-2-yl radical-[protein] + semiquinone [flavodoxin] + 5'-deoxyadenosine + L-methionine + H(+)</text>
        <dbReference type="Rhea" id="RHEA:61976"/>
        <dbReference type="Rhea" id="RHEA-COMP:10622"/>
        <dbReference type="Rhea" id="RHEA-COMP:14480"/>
        <dbReference type="Rhea" id="RHEA-COMP:15993"/>
        <dbReference type="Rhea" id="RHEA-COMP:15994"/>
        <dbReference type="ChEBI" id="CHEBI:15378"/>
        <dbReference type="ChEBI" id="CHEBI:17319"/>
        <dbReference type="ChEBI" id="CHEBI:29947"/>
        <dbReference type="ChEBI" id="CHEBI:32722"/>
        <dbReference type="ChEBI" id="CHEBI:57618"/>
        <dbReference type="ChEBI" id="CHEBI:57844"/>
        <dbReference type="ChEBI" id="CHEBI:59789"/>
        <dbReference type="ChEBI" id="CHEBI:140311"/>
    </reaction>
</comment>
<dbReference type="SFLD" id="SFLDG01066">
    <property type="entry name" value="organic_radical-activating_enz"/>
    <property type="match status" value="1"/>
</dbReference>
<comment type="cofactor">
    <cofactor evidence="1">
        <name>[4Fe-4S] cluster</name>
        <dbReference type="ChEBI" id="CHEBI:49883"/>
    </cofactor>
</comment>
<dbReference type="GO" id="GO:0046872">
    <property type="term" value="F:metal ion binding"/>
    <property type="evidence" value="ECO:0007669"/>
    <property type="project" value="UniProtKB-KW"/>
</dbReference>
<comment type="similarity">
    <text evidence="3 12">Belongs to the organic radical-activating enzymes family.</text>
</comment>
<dbReference type="Gene3D" id="3.20.20.70">
    <property type="entry name" value="Aldolase class I"/>
    <property type="match status" value="1"/>
</dbReference>
<dbReference type="GO" id="GO:0043365">
    <property type="term" value="F:[formate-C-acetyltransferase]-activating enzyme activity"/>
    <property type="evidence" value="ECO:0007669"/>
    <property type="project" value="InterPro"/>
</dbReference>
<evidence type="ECO:0000256" key="9">
    <source>
        <dbReference type="ARBA" id="ARBA00023004"/>
    </source>
</evidence>
<evidence type="ECO:0000256" key="11">
    <source>
        <dbReference type="ARBA" id="ARBA00047365"/>
    </source>
</evidence>
<keyword evidence="8 12" id="KW-0560">Oxidoreductase</keyword>
<dbReference type="PROSITE" id="PS01087">
    <property type="entry name" value="RADICAL_ACTIVATING"/>
    <property type="match status" value="1"/>
</dbReference>